<sequence length="214" mass="24214">MTLRGSRIQRGSNCRCGGNSKKTRIRSQALSPSTSGEDAMQIVEMTTKDLEYHINLVDKIVAGLKRIDSNLKVLLWVKCYQTTVHATDKSFPRCVPLTGIKPGTFSPWVKALTTELNQLGILSYFETLPQSPQPSATITLISQQLSNEGKALHQQKYYNLMKAQMMKFLPQDLLAWEAPPPVHPSDHDFECRQEYHPVNIREKKPEYQHAVSSC</sequence>
<organism evidence="2 3">
    <name type="scientific">Cnephaeus nilssonii</name>
    <name type="common">Northern bat</name>
    <name type="synonym">Eptesicus nilssonii</name>
    <dbReference type="NCBI Taxonomy" id="3371016"/>
    <lineage>
        <taxon>Eukaryota</taxon>
        <taxon>Metazoa</taxon>
        <taxon>Chordata</taxon>
        <taxon>Craniata</taxon>
        <taxon>Vertebrata</taxon>
        <taxon>Euteleostomi</taxon>
        <taxon>Mammalia</taxon>
        <taxon>Eutheria</taxon>
        <taxon>Laurasiatheria</taxon>
        <taxon>Chiroptera</taxon>
        <taxon>Yangochiroptera</taxon>
        <taxon>Vespertilionidae</taxon>
        <taxon>Cnephaeus</taxon>
    </lineage>
</organism>
<dbReference type="Proteomes" id="UP001177744">
    <property type="component" value="Unassembled WGS sequence"/>
</dbReference>
<proteinExistence type="predicted"/>
<keyword evidence="3" id="KW-1185">Reference proteome</keyword>
<name>A0AA40LW98_CNENI</name>
<comment type="caution">
    <text evidence="2">The sequence shown here is derived from an EMBL/GenBank/DDBJ whole genome shotgun (WGS) entry which is preliminary data.</text>
</comment>
<evidence type="ECO:0000313" key="2">
    <source>
        <dbReference type="EMBL" id="KAK1345899.1"/>
    </source>
</evidence>
<dbReference type="EMBL" id="JAULJE010000002">
    <property type="protein sequence ID" value="KAK1345899.1"/>
    <property type="molecule type" value="Genomic_DNA"/>
</dbReference>
<reference evidence="2" key="1">
    <citation type="submission" date="2023-06" db="EMBL/GenBank/DDBJ databases">
        <title>Reference genome for the Northern bat (Eptesicus nilssonii), a most northern bat species.</title>
        <authorList>
            <person name="Laine V.N."/>
            <person name="Pulliainen A.T."/>
            <person name="Lilley T.M."/>
        </authorList>
    </citation>
    <scope>NUCLEOTIDE SEQUENCE</scope>
    <source>
        <strain evidence="2">BLF_Eptnil</strain>
        <tissue evidence="2">Kidney</tissue>
    </source>
</reference>
<evidence type="ECO:0000256" key="1">
    <source>
        <dbReference type="SAM" id="MobiDB-lite"/>
    </source>
</evidence>
<dbReference type="AlphaFoldDB" id="A0AA40LW98"/>
<feature type="compositionally biased region" description="Polar residues" evidence="1">
    <location>
        <begin position="26"/>
        <end position="36"/>
    </location>
</feature>
<evidence type="ECO:0000313" key="3">
    <source>
        <dbReference type="Proteomes" id="UP001177744"/>
    </source>
</evidence>
<gene>
    <name evidence="2" type="ORF">QTO34_008364</name>
</gene>
<protein>
    <submittedName>
        <fullName evidence="2">Uncharacterized protein</fullName>
    </submittedName>
</protein>
<feature type="region of interest" description="Disordered" evidence="1">
    <location>
        <begin position="1"/>
        <end position="37"/>
    </location>
</feature>
<accession>A0AA40LW98</accession>